<dbReference type="AlphaFoldDB" id="A0A6C0AGC0"/>
<sequence length="40" mass="4828">MQIDKIQNNIALEFKFSTCSIERLHENFHIDLNFFIKETV</sequence>
<proteinExistence type="predicted"/>
<accession>A0A6C0AGC0</accession>
<evidence type="ECO:0000313" key="1">
    <source>
        <dbReference type="EMBL" id="QHS78513.1"/>
    </source>
</evidence>
<dbReference type="EMBL" id="MN740598">
    <property type="protein sequence ID" value="QHS78513.1"/>
    <property type="molecule type" value="Genomic_DNA"/>
</dbReference>
<name>A0A6C0AGC0_9ZZZZ</name>
<reference evidence="1" key="1">
    <citation type="journal article" date="2020" name="Nature">
        <title>Giant virus diversity and host interactions through global metagenomics.</title>
        <authorList>
            <person name="Schulz F."/>
            <person name="Roux S."/>
            <person name="Paez-Espino D."/>
            <person name="Jungbluth S."/>
            <person name="Walsh D.A."/>
            <person name="Denef V.J."/>
            <person name="McMahon K.D."/>
            <person name="Konstantinidis K.T."/>
            <person name="Eloe-Fadrosh E.A."/>
            <person name="Kyrpides N.C."/>
            <person name="Woyke T."/>
        </authorList>
    </citation>
    <scope>NUCLEOTIDE SEQUENCE</scope>
    <source>
        <strain evidence="1">GVMAG-S-1021933-23</strain>
    </source>
</reference>
<protein>
    <submittedName>
        <fullName evidence="1">Uncharacterized protein</fullName>
    </submittedName>
</protein>
<organism evidence="1">
    <name type="scientific">viral metagenome</name>
    <dbReference type="NCBI Taxonomy" id="1070528"/>
    <lineage>
        <taxon>unclassified sequences</taxon>
        <taxon>metagenomes</taxon>
        <taxon>organismal metagenomes</taxon>
    </lineage>
</organism>